<name>A0AAN6MAU4_9PEZI</name>
<sequence length="126" mass="14121">MGTPVPRDQKRASGGPGRDGLSEGVVDVMVPRRRSSLGFDGYYGQFVSYDEFEKRRSRCGDWVETMQRRDSRGDRRTWGDSQESFVLGMNDPNSPTRLSPMSSLRGATRGEFRRPGGDDKREGLGV</sequence>
<keyword evidence="3" id="KW-1185">Reference proteome</keyword>
<reference evidence="2" key="1">
    <citation type="journal article" date="2023" name="Mol. Phylogenet. Evol.">
        <title>Genome-scale phylogeny and comparative genomics of the fungal order Sordariales.</title>
        <authorList>
            <person name="Hensen N."/>
            <person name="Bonometti L."/>
            <person name="Westerberg I."/>
            <person name="Brannstrom I.O."/>
            <person name="Guillou S."/>
            <person name="Cros-Aarteil S."/>
            <person name="Calhoun S."/>
            <person name="Haridas S."/>
            <person name="Kuo A."/>
            <person name="Mondo S."/>
            <person name="Pangilinan J."/>
            <person name="Riley R."/>
            <person name="LaButti K."/>
            <person name="Andreopoulos B."/>
            <person name="Lipzen A."/>
            <person name="Chen C."/>
            <person name="Yan M."/>
            <person name="Daum C."/>
            <person name="Ng V."/>
            <person name="Clum A."/>
            <person name="Steindorff A."/>
            <person name="Ohm R.A."/>
            <person name="Martin F."/>
            <person name="Silar P."/>
            <person name="Natvig D.O."/>
            <person name="Lalanne C."/>
            <person name="Gautier V."/>
            <person name="Ament-Velasquez S.L."/>
            <person name="Kruys A."/>
            <person name="Hutchinson M.I."/>
            <person name="Powell A.J."/>
            <person name="Barry K."/>
            <person name="Miller A.N."/>
            <person name="Grigoriev I.V."/>
            <person name="Debuchy R."/>
            <person name="Gladieux P."/>
            <person name="Hiltunen Thoren M."/>
            <person name="Johannesson H."/>
        </authorList>
    </citation>
    <scope>NUCLEOTIDE SEQUENCE</scope>
    <source>
        <strain evidence="2">CBS 103.79</strain>
    </source>
</reference>
<feature type="region of interest" description="Disordered" evidence="1">
    <location>
        <begin position="1"/>
        <end position="25"/>
    </location>
</feature>
<feature type="compositionally biased region" description="Polar residues" evidence="1">
    <location>
        <begin position="91"/>
        <end position="102"/>
    </location>
</feature>
<feature type="region of interest" description="Disordered" evidence="1">
    <location>
        <begin position="67"/>
        <end position="126"/>
    </location>
</feature>
<evidence type="ECO:0000313" key="3">
    <source>
        <dbReference type="Proteomes" id="UP001303889"/>
    </source>
</evidence>
<evidence type="ECO:0000256" key="1">
    <source>
        <dbReference type="SAM" id="MobiDB-lite"/>
    </source>
</evidence>
<protein>
    <submittedName>
        <fullName evidence="2">Uncharacterized protein</fullName>
    </submittedName>
</protein>
<evidence type="ECO:0000313" key="2">
    <source>
        <dbReference type="EMBL" id="KAK3896608.1"/>
    </source>
</evidence>
<organism evidence="2 3">
    <name type="scientific">Staphylotrichum tortipilum</name>
    <dbReference type="NCBI Taxonomy" id="2831512"/>
    <lineage>
        <taxon>Eukaryota</taxon>
        <taxon>Fungi</taxon>
        <taxon>Dikarya</taxon>
        <taxon>Ascomycota</taxon>
        <taxon>Pezizomycotina</taxon>
        <taxon>Sordariomycetes</taxon>
        <taxon>Sordariomycetidae</taxon>
        <taxon>Sordariales</taxon>
        <taxon>Chaetomiaceae</taxon>
        <taxon>Staphylotrichum</taxon>
    </lineage>
</organism>
<gene>
    <name evidence="2" type="ORF">C8A05DRAFT_39843</name>
</gene>
<comment type="caution">
    <text evidence="2">The sequence shown here is derived from an EMBL/GenBank/DDBJ whole genome shotgun (WGS) entry which is preliminary data.</text>
</comment>
<dbReference type="EMBL" id="MU856501">
    <property type="protein sequence ID" value="KAK3896608.1"/>
    <property type="molecule type" value="Genomic_DNA"/>
</dbReference>
<dbReference type="Proteomes" id="UP001303889">
    <property type="component" value="Unassembled WGS sequence"/>
</dbReference>
<feature type="compositionally biased region" description="Basic and acidic residues" evidence="1">
    <location>
        <begin position="108"/>
        <end position="126"/>
    </location>
</feature>
<accession>A0AAN6MAU4</accession>
<proteinExistence type="predicted"/>
<feature type="compositionally biased region" description="Basic and acidic residues" evidence="1">
    <location>
        <begin position="67"/>
        <end position="78"/>
    </location>
</feature>
<reference evidence="2" key="2">
    <citation type="submission" date="2023-05" db="EMBL/GenBank/DDBJ databases">
        <authorList>
            <consortium name="Lawrence Berkeley National Laboratory"/>
            <person name="Steindorff A."/>
            <person name="Hensen N."/>
            <person name="Bonometti L."/>
            <person name="Westerberg I."/>
            <person name="Brannstrom I.O."/>
            <person name="Guillou S."/>
            <person name="Cros-Aarteil S."/>
            <person name="Calhoun S."/>
            <person name="Haridas S."/>
            <person name="Kuo A."/>
            <person name="Mondo S."/>
            <person name="Pangilinan J."/>
            <person name="Riley R."/>
            <person name="Labutti K."/>
            <person name="Andreopoulos B."/>
            <person name="Lipzen A."/>
            <person name="Chen C."/>
            <person name="Yanf M."/>
            <person name="Daum C."/>
            <person name="Ng V."/>
            <person name="Clum A."/>
            <person name="Ohm R."/>
            <person name="Martin F."/>
            <person name="Silar P."/>
            <person name="Natvig D."/>
            <person name="Lalanne C."/>
            <person name="Gautier V."/>
            <person name="Ament-Velasquez S.L."/>
            <person name="Kruys A."/>
            <person name="Hutchinson M.I."/>
            <person name="Powell A.J."/>
            <person name="Barry K."/>
            <person name="Miller A.N."/>
            <person name="Grigoriev I.V."/>
            <person name="Debuchy R."/>
            <person name="Gladieux P."/>
            <person name="Thoren M.H."/>
            <person name="Johannesson H."/>
        </authorList>
    </citation>
    <scope>NUCLEOTIDE SEQUENCE</scope>
    <source>
        <strain evidence="2">CBS 103.79</strain>
    </source>
</reference>
<dbReference type="AlphaFoldDB" id="A0AAN6MAU4"/>